<evidence type="ECO:0000256" key="8">
    <source>
        <dbReference type="ARBA" id="ARBA00024484"/>
    </source>
</evidence>
<dbReference type="EMBL" id="VYZJ01000250">
    <property type="protein sequence ID" value="NWR18248.1"/>
    <property type="molecule type" value="Genomic_DNA"/>
</dbReference>
<accession>A0A7K4V9C5</accession>
<evidence type="ECO:0000313" key="18">
    <source>
        <dbReference type="Proteomes" id="UP000580681"/>
    </source>
</evidence>
<comment type="catalytic activity">
    <reaction evidence="8">
        <text>a long-chain fatty acid + ATP + CoA = a long-chain fatty acyl-CoA + AMP + diphosphate</text>
        <dbReference type="Rhea" id="RHEA:15421"/>
        <dbReference type="ChEBI" id="CHEBI:30616"/>
        <dbReference type="ChEBI" id="CHEBI:33019"/>
        <dbReference type="ChEBI" id="CHEBI:57287"/>
        <dbReference type="ChEBI" id="CHEBI:57560"/>
        <dbReference type="ChEBI" id="CHEBI:83139"/>
        <dbReference type="ChEBI" id="CHEBI:456215"/>
        <dbReference type="EC" id="6.2.1.3"/>
    </reaction>
    <physiologicalReaction direction="left-to-right" evidence="8">
        <dbReference type="Rhea" id="RHEA:15422"/>
    </physiologicalReaction>
</comment>
<dbReference type="PANTHER" id="PTHR43272:SF107">
    <property type="entry name" value="LONG-CHAIN-FATTY-ACID--COA LIGASE 5"/>
    <property type="match status" value="1"/>
</dbReference>
<dbReference type="InterPro" id="IPR000873">
    <property type="entry name" value="AMP-dep_synth/lig_dom"/>
</dbReference>
<organism evidence="17 18">
    <name type="scientific">Emberiza fucata</name>
    <dbReference type="NCBI Taxonomy" id="337179"/>
    <lineage>
        <taxon>Eukaryota</taxon>
        <taxon>Metazoa</taxon>
        <taxon>Chordata</taxon>
        <taxon>Craniata</taxon>
        <taxon>Vertebrata</taxon>
        <taxon>Euteleostomi</taxon>
        <taxon>Archelosauria</taxon>
        <taxon>Archosauria</taxon>
        <taxon>Dinosauria</taxon>
        <taxon>Saurischia</taxon>
        <taxon>Theropoda</taxon>
        <taxon>Coelurosauria</taxon>
        <taxon>Aves</taxon>
        <taxon>Neognathae</taxon>
        <taxon>Neoaves</taxon>
        <taxon>Telluraves</taxon>
        <taxon>Australaves</taxon>
        <taxon>Passeriformes</taxon>
        <taxon>Passeroidea</taxon>
        <taxon>Fringillidae</taxon>
        <taxon>Emberizinae</taxon>
        <taxon>Emberizini</taxon>
        <taxon>Emberiza</taxon>
    </lineage>
</organism>
<evidence type="ECO:0000256" key="14">
    <source>
        <dbReference type="RuleBase" id="RU369030"/>
    </source>
</evidence>
<evidence type="ECO:0000256" key="6">
    <source>
        <dbReference type="ARBA" id="ARBA00023098"/>
    </source>
</evidence>
<sequence>MIWILQVLFSPLPTPALISLIAFGAVIFLWVISRPKPLLPPVDLNKQSIGIEGGARRVALLTDNKLLSYYFEDAKTLYEVFQRGVSISGNGDCLGYRKPKQPYQWLTYKQVSDRTKYLGSGLLQKGCQPSSSQYIGIFAQNRPEWIISEYACYTYSMVAVPLYDTLGPEAIVYIVNKADISVVICDTPAKAEVLLKNCEDKKTPCLKIIVLMDLFDKELKDRGAKVGIEILSLQEVEELGRNNIREPVPPKPEDLSVVCFTSGTTGNPKGAMLTHQNVVSNAAAFLRCTENTIECTSSDVAISYLPLAHMFERVVQTVVYSCGAKVGFFQGDIKLLTDDMKTLKPTLFPVVPRLLNRVYDKIQSGANTPVKNFLLKFAVFMKTAEIKQGIIRNDSIWDKLIFKKIQESMGGRVRIMVTGAAPISPSVLTFLRAALGCQIFEAYGQTECSAGSTFSMPGDWTTGHVGAPLACNIIKLDDVEEMSYFSSNNEGEVCIKGPNVFKGYLKDPEKTAEAIDKDGWLHTGDIGKWLPNGTLKIIDRKKNIFKLAQGEYIAPEKIENVYIRSAPVAQVFVHGESLRSFLIGIVVPDAEMLPEFAAKLGVKGSFEELCKNPAVKKAILDDMIQLGRQAGLKSFEQVKDLYIHTELFSVENGLLTPTLKAKRGDVVKFFQKEIEALYSSTQE</sequence>
<dbReference type="Gene3D" id="3.40.50.12780">
    <property type="entry name" value="N-terminal domain of ligase-like"/>
    <property type="match status" value="1"/>
</dbReference>
<dbReference type="GO" id="GO:0035338">
    <property type="term" value="P:long-chain fatty-acyl-CoA biosynthetic process"/>
    <property type="evidence" value="ECO:0007669"/>
    <property type="project" value="TreeGrafter"/>
</dbReference>
<keyword evidence="5 14" id="KW-0067">ATP-binding</keyword>
<comment type="function">
    <text evidence="14">Catalyzes the conversion of long-chain fatty acids to their active form acyl-CoAs for both synthesis of cellular lipids, and degradation via beta-oxidation.</text>
</comment>
<evidence type="ECO:0000256" key="12">
    <source>
        <dbReference type="ARBA" id="ARBA00024565"/>
    </source>
</evidence>
<gene>
    <name evidence="17" type="primary">Acsl5</name>
    <name evidence="17" type="ORF">EMBFUC_R06033</name>
</gene>
<keyword evidence="15" id="KW-1133">Transmembrane helix</keyword>
<comment type="catalytic activity">
    <reaction evidence="13">
        <text>hexadecanoate + ATP + CoA = hexadecanoyl-CoA + AMP + diphosphate</text>
        <dbReference type="Rhea" id="RHEA:30751"/>
        <dbReference type="ChEBI" id="CHEBI:7896"/>
        <dbReference type="ChEBI" id="CHEBI:30616"/>
        <dbReference type="ChEBI" id="CHEBI:33019"/>
        <dbReference type="ChEBI" id="CHEBI:57287"/>
        <dbReference type="ChEBI" id="CHEBI:57379"/>
        <dbReference type="ChEBI" id="CHEBI:456215"/>
    </reaction>
    <physiologicalReaction direction="left-to-right" evidence="13">
        <dbReference type="Rhea" id="RHEA:30752"/>
    </physiologicalReaction>
</comment>
<evidence type="ECO:0000256" key="2">
    <source>
        <dbReference type="ARBA" id="ARBA00022598"/>
    </source>
</evidence>
<comment type="catalytic activity">
    <reaction evidence="12">
        <text>(E)-hexadec-2-enoate + ATP + CoA = (2E)-hexadecenoyl-CoA + AMP + diphosphate</text>
        <dbReference type="Rhea" id="RHEA:36139"/>
        <dbReference type="ChEBI" id="CHEBI:30616"/>
        <dbReference type="ChEBI" id="CHEBI:33019"/>
        <dbReference type="ChEBI" id="CHEBI:57287"/>
        <dbReference type="ChEBI" id="CHEBI:61526"/>
        <dbReference type="ChEBI" id="CHEBI:72745"/>
        <dbReference type="ChEBI" id="CHEBI:456215"/>
    </reaction>
    <physiologicalReaction direction="left-to-right" evidence="12">
        <dbReference type="Rhea" id="RHEA:36140"/>
    </physiologicalReaction>
</comment>
<evidence type="ECO:0000256" key="10">
    <source>
        <dbReference type="ARBA" id="ARBA00024532"/>
    </source>
</evidence>
<evidence type="ECO:0000256" key="9">
    <source>
        <dbReference type="ARBA" id="ARBA00024495"/>
    </source>
</evidence>
<dbReference type="InterPro" id="IPR020845">
    <property type="entry name" value="AMP-binding_CS"/>
</dbReference>
<dbReference type="GO" id="GO:0047676">
    <property type="term" value="F:arachidonate-CoA ligase activity"/>
    <property type="evidence" value="ECO:0007669"/>
    <property type="project" value="UniProtKB-EC"/>
</dbReference>
<dbReference type="EC" id="6.2.1.3" evidence="14"/>
<keyword evidence="15" id="KW-0472">Membrane</keyword>
<evidence type="ECO:0000256" key="5">
    <source>
        <dbReference type="ARBA" id="ARBA00022840"/>
    </source>
</evidence>
<comment type="catalytic activity">
    <reaction evidence="11">
        <text>(5Z,8Z,11Z,14Z)-eicosatetraenoate + ATP + CoA = (5Z,8Z,11Z,14Z)-eicosatetraenoyl-CoA + AMP + diphosphate</text>
        <dbReference type="Rhea" id="RHEA:19713"/>
        <dbReference type="ChEBI" id="CHEBI:30616"/>
        <dbReference type="ChEBI" id="CHEBI:32395"/>
        <dbReference type="ChEBI" id="CHEBI:33019"/>
        <dbReference type="ChEBI" id="CHEBI:57287"/>
        <dbReference type="ChEBI" id="CHEBI:57368"/>
        <dbReference type="ChEBI" id="CHEBI:456215"/>
        <dbReference type="EC" id="6.2.1.15"/>
    </reaction>
    <physiologicalReaction direction="left-to-right" evidence="11">
        <dbReference type="Rhea" id="RHEA:19714"/>
    </physiologicalReaction>
</comment>
<feature type="non-terminal residue" evidence="17">
    <location>
        <position position="683"/>
    </location>
</feature>
<keyword evidence="18" id="KW-1185">Reference proteome</keyword>
<comment type="caution">
    <text evidence="17">The sequence shown here is derived from an EMBL/GenBank/DDBJ whole genome shotgun (WGS) entry which is preliminary data.</text>
</comment>
<evidence type="ECO:0000256" key="15">
    <source>
        <dbReference type="SAM" id="Phobius"/>
    </source>
</evidence>
<protein>
    <recommendedName>
        <fullName evidence="14">Long-chain-fatty-acid--CoA ligase</fullName>
        <ecNumber evidence="14">6.2.1.3</ecNumber>
    </recommendedName>
</protein>
<dbReference type="Proteomes" id="UP000580681">
    <property type="component" value="Unassembled WGS sequence"/>
</dbReference>
<dbReference type="SUPFAM" id="SSF56801">
    <property type="entry name" value="Acetyl-CoA synthetase-like"/>
    <property type="match status" value="1"/>
</dbReference>
<comment type="catalytic activity">
    <reaction evidence="9">
        <text>12-hydroxy-(5Z,8Z,10E,14Z)-eicosatetraenoate + ATP + CoA = 12-hydroxy-(5Z,8Z,10E,14Z)-eicosatetraenoyl-CoA + AMP + diphosphate</text>
        <dbReference type="Rhea" id="RHEA:52112"/>
        <dbReference type="ChEBI" id="CHEBI:30616"/>
        <dbReference type="ChEBI" id="CHEBI:33019"/>
        <dbReference type="ChEBI" id="CHEBI:57287"/>
        <dbReference type="ChEBI" id="CHEBI:90718"/>
        <dbReference type="ChEBI" id="CHEBI:136408"/>
        <dbReference type="ChEBI" id="CHEBI:456215"/>
    </reaction>
    <physiologicalReaction direction="left-to-right" evidence="9">
        <dbReference type="Rhea" id="RHEA:52113"/>
    </physiologicalReaction>
</comment>
<keyword evidence="6 14" id="KW-0443">Lipid metabolism</keyword>
<dbReference type="GO" id="GO:0016020">
    <property type="term" value="C:membrane"/>
    <property type="evidence" value="ECO:0007669"/>
    <property type="project" value="TreeGrafter"/>
</dbReference>
<dbReference type="GO" id="GO:0005783">
    <property type="term" value="C:endoplasmic reticulum"/>
    <property type="evidence" value="ECO:0007669"/>
    <property type="project" value="TreeGrafter"/>
</dbReference>
<evidence type="ECO:0000256" key="7">
    <source>
        <dbReference type="ARBA" id="ARBA00024469"/>
    </source>
</evidence>
<proteinExistence type="inferred from homology"/>
<evidence type="ECO:0000256" key="3">
    <source>
        <dbReference type="ARBA" id="ARBA00022741"/>
    </source>
</evidence>
<keyword evidence="4 14" id="KW-0276">Fatty acid metabolism</keyword>
<dbReference type="Pfam" id="PF00501">
    <property type="entry name" value="AMP-binding"/>
    <property type="match status" value="1"/>
</dbReference>
<feature type="transmembrane region" description="Helical" evidence="15">
    <location>
        <begin position="12"/>
        <end position="32"/>
    </location>
</feature>
<comment type="similarity">
    <text evidence="1 14">Belongs to the ATP-dependent AMP-binding enzyme family.</text>
</comment>
<keyword evidence="3 14" id="KW-0547">Nucleotide-binding</keyword>
<dbReference type="PROSITE" id="PS00455">
    <property type="entry name" value="AMP_BINDING"/>
    <property type="match status" value="1"/>
</dbReference>
<dbReference type="CDD" id="cd05927">
    <property type="entry name" value="LC-FACS_euk"/>
    <property type="match status" value="1"/>
</dbReference>
<feature type="non-terminal residue" evidence="17">
    <location>
        <position position="1"/>
    </location>
</feature>
<dbReference type="PANTHER" id="PTHR43272">
    <property type="entry name" value="LONG-CHAIN-FATTY-ACID--COA LIGASE"/>
    <property type="match status" value="1"/>
</dbReference>
<dbReference type="InterPro" id="IPR045311">
    <property type="entry name" value="LC-FACS_euk"/>
</dbReference>
<evidence type="ECO:0000256" key="1">
    <source>
        <dbReference type="ARBA" id="ARBA00006432"/>
    </source>
</evidence>
<evidence type="ECO:0000313" key="17">
    <source>
        <dbReference type="EMBL" id="NWR18248.1"/>
    </source>
</evidence>
<dbReference type="InterPro" id="IPR042099">
    <property type="entry name" value="ANL_N_sf"/>
</dbReference>
<comment type="catalytic activity">
    <reaction evidence="7">
        <text>5-hydroxy-(6E,8Z,11Z,14Z)-eicosatetraenoate + ATP + CoA = 5-hydroxy-(6E,8Z,11Z,14Z)-eicosatetraenoyl-CoA + AMP + diphosphate</text>
        <dbReference type="Rhea" id="RHEA:52108"/>
        <dbReference type="ChEBI" id="CHEBI:30616"/>
        <dbReference type="ChEBI" id="CHEBI:33019"/>
        <dbReference type="ChEBI" id="CHEBI:57287"/>
        <dbReference type="ChEBI" id="CHEBI:65341"/>
        <dbReference type="ChEBI" id="CHEBI:136407"/>
        <dbReference type="ChEBI" id="CHEBI:456215"/>
    </reaction>
    <physiologicalReaction direction="left-to-right" evidence="7">
        <dbReference type="Rhea" id="RHEA:52109"/>
    </physiologicalReaction>
</comment>
<evidence type="ECO:0000259" key="16">
    <source>
        <dbReference type="Pfam" id="PF00501"/>
    </source>
</evidence>
<evidence type="ECO:0000256" key="13">
    <source>
        <dbReference type="ARBA" id="ARBA00049139"/>
    </source>
</evidence>
<dbReference type="GO" id="GO:0005524">
    <property type="term" value="F:ATP binding"/>
    <property type="evidence" value="ECO:0007669"/>
    <property type="project" value="UniProtKB-KW"/>
</dbReference>
<dbReference type="GO" id="GO:0005739">
    <property type="term" value="C:mitochondrion"/>
    <property type="evidence" value="ECO:0007669"/>
    <property type="project" value="TreeGrafter"/>
</dbReference>
<dbReference type="GO" id="GO:0010747">
    <property type="term" value="P:positive regulation of long-chain fatty acid import across plasma membrane"/>
    <property type="evidence" value="ECO:0007669"/>
    <property type="project" value="TreeGrafter"/>
</dbReference>
<comment type="catalytic activity">
    <reaction evidence="10">
        <text>15-hydroxy-(5Z,8Z,11Z,13E)-eicosatetraenoate + ATP + CoA = 15-hydroxy-(5Z,8Z,11Z,13E)-eicosatetraenoyl-CoA + AMP + diphosphate</text>
        <dbReference type="Rhea" id="RHEA:52116"/>
        <dbReference type="ChEBI" id="CHEBI:30616"/>
        <dbReference type="ChEBI" id="CHEBI:33019"/>
        <dbReference type="ChEBI" id="CHEBI:57287"/>
        <dbReference type="ChEBI" id="CHEBI:78832"/>
        <dbReference type="ChEBI" id="CHEBI:136409"/>
        <dbReference type="ChEBI" id="CHEBI:456215"/>
    </reaction>
    <physiologicalReaction direction="left-to-right" evidence="10">
        <dbReference type="Rhea" id="RHEA:52117"/>
    </physiologicalReaction>
</comment>
<name>A0A7K4V9C5_9EMBE</name>
<keyword evidence="2 14" id="KW-0436">Ligase</keyword>
<dbReference type="AlphaFoldDB" id="A0A7K4V9C5"/>
<evidence type="ECO:0000256" key="4">
    <source>
        <dbReference type="ARBA" id="ARBA00022832"/>
    </source>
</evidence>
<feature type="domain" description="AMP-dependent synthetase/ligase" evidence="16">
    <location>
        <begin position="102"/>
        <end position="505"/>
    </location>
</feature>
<keyword evidence="15" id="KW-0812">Transmembrane</keyword>
<reference evidence="17 18" key="1">
    <citation type="submission" date="2019-09" db="EMBL/GenBank/DDBJ databases">
        <title>Bird 10,000 Genomes (B10K) Project - Family phase.</title>
        <authorList>
            <person name="Zhang G."/>
        </authorList>
    </citation>
    <scope>NUCLEOTIDE SEQUENCE [LARGE SCALE GENOMIC DNA]</scope>
    <source>
        <strain evidence="17">B10K-DU-015-11</strain>
        <tissue evidence="17">Mixed tissue sample</tissue>
    </source>
</reference>
<evidence type="ECO:0000256" key="11">
    <source>
        <dbReference type="ARBA" id="ARBA00024548"/>
    </source>
</evidence>